<sequence length="293" mass="31984">MAMAGSGASPTVYKRQLGQALTSMREKVGKTQDHAAEVLECSPAKIRRIEVGDVAIRAAELSVLLDFYGAPRQARKPIEELARAARKRRAPTPYGTVLPGFFRRFFHLEQIATEVLRYHAELVPGPLQTPEYARAVIEANPFHQEEHVDRLVEARQARQAHLVESGRRLHLVLHEAAVRTVVGGPAVQRAQLLHLRELAGLQHVTVQVVPFSAGAHALSNYPFVLLRFPDGPRPIVYLEGLTSAGPVEDPAHVAQYDTAFQHLLTAALSPARTSTLLAAAAAELRPRRGGAGS</sequence>
<dbReference type="Proteomes" id="UP000671828">
    <property type="component" value="Chromosome"/>
</dbReference>
<dbReference type="CDD" id="cd00093">
    <property type="entry name" value="HTH_XRE"/>
    <property type="match status" value="1"/>
</dbReference>
<dbReference type="GO" id="GO:0003677">
    <property type="term" value="F:DNA binding"/>
    <property type="evidence" value="ECO:0007669"/>
    <property type="project" value="InterPro"/>
</dbReference>
<gene>
    <name evidence="2" type="ORF">J7S33_05075</name>
</gene>
<dbReference type="Gene3D" id="1.10.260.40">
    <property type="entry name" value="lambda repressor-like DNA-binding domains"/>
    <property type="match status" value="1"/>
</dbReference>
<name>A0A8T8I0D7_9PSEU</name>
<dbReference type="SMART" id="SM00530">
    <property type="entry name" value="HTH_XRE"/>
    <property type="match status" value="1"/>
</dbReference>
<evidence type="ECO:0000313" key="2">
    <source>
        <dbReference type="EMBL" id="QTR04305.1"/>
    </source>
</evidence>
<evidence type="ECO:0000313" key="3">
    <source>
        <dbReference type="Proteomes" id="UP000671828"/>
    </source>
</evidence>
<dbReference type="AlphaFoldDB" id="A0A8T8I0D7"/>
<proteinExistence type="predicted"/>
<evidence type="ECO:0000259" key="1">
    <source>
        <dbReference type="SMART" id="SM00530"/>
    </source>
</evidence>
<dbReference type="InterPro" id="IPR010982">
    <property type="entry name" value="Lambda_DNA-bd_dom_sf"/>
</dbReference>
<dbReference type="Pfam" id="PF19054">
    <property type="entry name" value="DUF5753"/>
    <property type="match status" value="1"/>
</dbReference>
<dbReference type="Pfam" id="PF13560">
    <property type="entry name" value="HTH_31"/>
    <property type="match status" value="1"/>
</dbReference>
<dbReference type="SUPFAM" id="SSF47413">
    <property type="entry name" value="lambda repressor-like DNA-binding domains"/>
    <property type="match status" value="1"/>
</dbReference>
<feature type="domain" description="HTH cro/C1-type" evidence="1">
    <location>
        <begin position="20"/>
        <end position="75"/>
    </location>
</feature>
<organism evidence="2 3">
    <name type="scientific">Saccharothrix algeriensis</name>
    <dbReference type="NCBI Taxonomy" id="173560"/>
    <lineage>
        <taxon>Bacteria</taxon>
        <taxon>Bacillati</taxon>
        <taxon>Actinomycetota</taxon>
        <taxon>Actinomycetes</taxon>
        <taxon>Pseudonocardiales</taxon>
        <taxon>Pseudonocardiaceae</taxon>
        <taxon>Saccharothrix</taxon>
    </lineage>
</organism>
<reference evidence="2" key="1">
    <citation type="submission" date="2021-04" db="EMBL/GenBank/DDBJ databases">
        <title>Saccharothrix algeriensis WGS.</title>
        <authorList>
            <person name="Stuskova K."/>
            <person name="Hakalova E."/>
            <person name="Tebbal A.B."/>
            <person name="Eichmeier A."/>
        </authorList>
    </citation>
    <scope>NUCLEOTIDE SEQUENCE</scope>
    <source>
        <strain evidence="2">NRRL B-24137</strain>
    </source>
</reference>
<protein>
    <submittedName>
        <fullName evidence="2">Helix-turn-helix domain-containing protein</fullName>
    </submittedName>
</protein>
<dbReference type="EMBL" id="CP072788">
    <property type="protein sequence ID" value="QTR04305.1"/>
    <property type="molecule type" value="Genomic_DNA"/>
</dbReference>
<accession>A0A8T8I0D7</accession>
<dbReference type="InterPro" id="IPR043917">
    <property type="entry name" value="DUF5753"/>
</dbReference>
<dbReference type="InterPro" id="IPR001387">
    <property type="entry name" value="Cro/C1-type_HTH"/>
</dbReference>